<dbReference type="GO" id="GO:0008270">
    <property type="term" value="F:zinc ion binding"/>
    <property type="evidence" value="ECO:0007669"/>
    <property type="project" value="InterPro"/>
</dbReference>
<reference evidence="3 4" key="1">
    <citation type="journal article" date="2023" name="Life. Sci Alliance">
        <title>Evolutionary insights into 3D genome organization and epigenetic landscape of Vigna mungo.</title>
        <authorList>
            <person name="Junaid A."/>
            <person name="Singh B."/>
            <person name="Bhatia S."/>
        </authorList>
    </citation>
    <scope>NUCLEOTIDE SEQUENCE [LARGE SCALE GENOMIC DNA]</scope>
    <source>
        <strain evidence="3">Urdbean</strain>
    </source>
</reference>
<gene>
    <name evidence="3" type="ORF">V8G54_023694</name>
</gene>
<evidence type="ECO:0000256" key="1">
    <source>
        <dbReference type="SAM" id="MobiDB-lite"/>
    </source>
</evidence>
<dbReference type="GO" id="GO:0003676">
    <property type="term" value="F:nucleic acid binding"/>
    <property type="evidence" value="ECO:0007669"/>
    <property type="project" value="InterPro"/>
</dbReference>
<accession>A0AAQ3N465</accession>
<keyword evidence="4" id="KW-1185">Reference proteome</keyword>
<dbReference type="SMART" id="SM00343">
    <property type="entry name" value="ZnF_C2HC"/>
    <property type="match status" value="2"/>
</dbReference>
<feature type="region of interest" description="Disordered" evidence="1">
    <location>
        <begin position="593"/>
        <end position="621"/>
    </location>
</feature>
<organism evidence="3 4">
    <name type="scientific">Vigna mungo</name>
    <name type="common">Black gram</name>
    <name type="synonym">Phaseolus mungo</name>
    <dbReference type="NCBI Taxonomy" id="3915"/>
    <lineage>
        <taxon>Eukaryota</taxon>
        <taxon>Viridiplantae</taxon>
        <taxon>Streptophyta</taxon>
        <taxon>Embryophyta</taxon>
        <taxon>Tracheophyta</taxon>
        <taxon>Spermatophyta</taxon>
        <taxon>Magnoliopsida</taxon>
        <taxon>eudicotyledons</taxon>
        <taxon>Gunneridae</taxon>
        <taxon>Pentapetalae</taxon>
        <taxon>rosids</taxon>
        <taxon>fabids</taxon>
        <taxon>Fabales</taxon>
        <taxon>Fabaceae</taxon>
        <taxon>Papilionoideae</taxon>
        <taxon>50 kb inversion clade</taxon>
        <taxon>NPAAA clade</taxon>
        <taxon>indigoferoid/millettioid clade</taxon>
        <taxon>Phaseoleae</taxon>
        <taxon>Vigna</taxon>
    </lineage>
</organism>
<dbReference type="InterPro" id="IPR001878">
    <property type="entry name" value="Znf_CCHC"/>
</dbReference>
<dbReference type="InterPro" id="IPR036875">
    <property type="entry name" value="Znf_CCHC_sf"/>
</dbReference>
<dbReference type="SUPFAM" id="SSF57756">
    <property type="entry name" value="Retrovirus zinc finger-like domains"/>
    <property type="match status" value="1"/>
</dbReference>
<dbReference type="Proteomes" id="UP001374535">
    <property type="component" value="Chromosome 7"/>
</dbReference>
<proteinExistence type="predicted"/>
<feature type="domain" description="CCHC-type" evidence="2">
    <location>
        <begin position="265"/>
        <end position="280"/>
    </location>
</feature>
<sequence>MDLYGEAIGDMIISLYGKARGGMIMSLYGETTCGMIMSLYGEATGGMIMNLYGEATCGRVMNLYGEATSGMIMSLYGEATGGMIMNLVMNLYGEATGSRVGYRRQTNVLRGNAQLAQLAQQGQQVKQAPMHRVGMNDYLHHNPAKFNGKATSDELERLSSGGEGSHQLGAIQSKIPREVYMEWFEYLARFYSQNVSEEWKCRKFERGLRHNILKFLELVDEALVVERMEERHHRVVRPQKGSFSGDKNQKKLYARPQHGGFGGLKCFECGGPHITRNCPRLTVSKLEEMKCHFCHKPVHFASSCPKKQIPGGAPQTQKFSGGNPKAGRRVFAMAGAEASEQTIVGGEDDLCLEKRQRPHNGIDRANSFLVDESTAIVRQRHSEGATIDGGLSVDSVTVVSEGPRDCGVNRVPNLAIFGLLFHVWVSLIGIRVPVDEVRVLIWEKFFWVLMLSNVVFRGVCRSRASGVVVVAARVCGSKLCWAVGLVVLFEDLERLVGVVWVKVLQAYDEDPEVLSAFRWMERVELSFFSLASLNISGCTVDVETKHHQRMTTSHTVAPPPNDHRTHCRTVAPRIVTPPQKKWKQIWKRRESESWEMRRNEFGSESWDIGGGGGSNSRHGLD</sequence>
<evidence type="ECO:0000313" key="3">
    <source>
        <dbReference type="EMBL" id="WVZ02888.1"/>
    </source>
</evidence>
<dbReference type="Gene3D" id="4.10.60.10">
    <property type="entry name" value="Zinc finger, CCHC-type"/>
    <property type="match status" value="1"/>
</dbReference>
<name>A0AAQ3N465_VIGMU</name>
<protein>
    <recommendedName>
        <fullName evidence="2">CCHC-type domain-containing protein</fullName>
    </recommendedName>
</protein>
<dbReference type="EMBL" id="CP144694">
    <property type="protein sequence ID" value="WVZ02888.1"/>
    <property type="molecule type" value="Genomic_DNA"/>
</dbReference>
<evidence type="ECO:0000313" key="4">
    <source>
        <dbReference type="Proteomes" id="UP001374535"/>
    </source>
</evidence>
<evidence type="ECO:0000259" key="2">
    <source>
        <dbReference type="SMART" id="SM00343"/>
    </source>
</evidence>
<dbReference type="AlphaFoldDB" id="A0AAQ3N465"/>
<feature type="domain" description="CCHC-type" evidence="2">
    <location>
        <begin position="290"/>
        <end position="306"/>
    </location>
</feature>